<feature type="compositionally biased region" description="Low complexity" evidence="6">
    <location>
        <begin position="22"/>
        <end position="33"/>
    </location>
</feature>
<keyword evidence="4 7" id="KW-1133">Transmembrane helix</keyword>
<organism evidence="9 10">
    <name type="scientific">Suhomyces tanzawaensis NRRL Y-17324</name>
    <dbReference type="NCBI Taxonomy" id="984487"/>
    <lineage>
        <taxon>Eukaryota</taxon>
        <taxon>Fungi</taxon>
        <taxon>Dikarya</taxon>
        <taxon>Ascomycota</taxon>
        <taxon>Saccharomycotina</taxon>
        <taxon>Pichiomycetes</taxon>
        <taxon>Debaryomycetaceae</taxon>
        <taxon>Suhomyces</taxon>
    </lineage>
</organism>
<keyword evidence="3 7" id="KW-0812">Transmembrane</keyword>
<dbReference type="STRING" id="984487.A0A1E4SEH6"/>
<feature type="transmembrane region" description="Helical" evidence="7">
    <location>
        <begin position="327"/>
        <end position="350"/>
    </location>
</feature>
<evidence type="ECO:0000256" key="7">
    <source>
        <dbReference type="SAM" id="Phobius"/>
    </source>
</evidence>
<dbReference type="PANTHER" id="PTHR22950">
    <property type="entry name" value="AMINO ACID TRANSPORTER"/>
    <property type="match status" value="1"/>
</dbReference>
<feature type="transmembrane region" description="Helical" evidence="7">
    <location>
        <begin position="590"/>
        <end position="612"/>
    </location>
</feature>
<dbReference type="Proteomes" id="UP000094285">
    <property type="component" value="Unassembled WGS sequence"/>
</dbReference>
<evidence type="ECO:0000259" key="8">
    <source>
        <dbReference type="Pfam" id="PF01490"/>
    </source>
</evidence>
<evidence type="ECO:0000256" key="4">
    <source>
        <dbReference type="ARBA" id="ARBA00022989"/>
    </source>
</evidence>
<proteinExistence type="inferred from homology"/>
<comment type="similarity">
    <text evidence="2">Belongs to the amino acid/polyamine transporter 2 family.</text>
</comment>
<feature type="transmembrane region" description="Helical" evidence="7">
    <location>
        <begin position="480"/>
        <end position="505"/>
    </location>
</feature>
<dbReference type="Pfam" id="PF01490">
    <property type="entry name" value="Aa_trans"/>
    <property type="match status" value="1"/>
</dbReference>
<feature type="domain" description="Amino acid transporter transmembrane" evidence="8">
    <location>
        <begin position="221"/>
        <end position="614"/>
    </location>
</feature>
<keyword evidence="10" id="KW-1185">Reference proteome</keyword>
<feature type="region of interest" description="Disordered" evidence="6">
    <location>
        <begin position="107"/>
        <end position="131"/>
    </location>
</feature>
<accession>A0A1E4SEH6</accession>
<evidence type="ECO:0000256" key="2">
    <source>
        <dbReference type="ARBA" id="ARBA00008066"/>
    </source>
</evidence>
<feature type="transmembrane region" description="Helical" evidence="7">
    <location>
        <begin position="362"/>
        <end position="384"/>
    </location>
</feature>
<dbReference type="OrthoDB" id="1684102at2759"/>
<feature type="transmembrane region" description="Helical" evidence="7">
    <location>
        <begin position="437"/>
        <end position="460"/>
    </location>
</feature>
<dbReference type="GO" id="GO:0005774">
    <property type="term" value="C:vacuolar membrane"/>
    <property type="evidence" value="ECO:0007669"/>
    <property type="project" value="TreeGrafter"/>
</dbReference>
<gene>
    <name evidence="9" type="ORF">CANTADRAFT_7404</name>
</gene>
<feature type="region of interest" description="Disordered" evidence="6">
    <location>
        <begin position="1"/>
        <end position="33"/>
    </location>
</feature>
<feature type="transmembrane region" description="Helical" evidence="7">
    <location>
        <begin position="549"/>
        <end position="569"/>
    </location>
</feature>
<dbReference type="AlphaFoldDB" id="A0A1E4SEH6"/>
<keyword evidence="5 7" id="KW-0472">Membrane</keyword>
<dbReference type="EMBL" id="KV453914">
    <property type="protein sequence ID" value="ODV77929.1"/>
    <property type="molecule type" value="Genomic_DNA"/>
</dbReference>
<evidence type="ECO:0000313" key="10">
    <source>
        <dbReference type="Proteomes" id="UP000094285"/>
    </source>
</evidence>
<evidence type="ECO:0000256" key="1">
    <source>
        <dbReference type="ARBA" id="ARBA00004141"/>
    </source>
</evidence>
<dbReference type="GO" id="GO:0005302">
    <property type="term" value="F:L-tyrosine transmembrane transporter activity"/>
    <property type="evidence" value="ECO:0007669"/>
    <property type="project" value="TreeGrafter"/>
</dbReference>
<sequence>MSLPQPIHHHNRRQSIAKLTRSPMSSSPMASLPSRMGLLANNASFVAVSGSSSPVPDEHALDDNFSQGIDDPRMINQVAKHLAGLDYSHEGADITWDIHKLNQDGLRKPRRSRSWSSKDMDARRRGSTASSLNVPGGFRRAFLVNNSPLRTVQPSFLTKNFIEFLSIYGHFAGEDLEDEDNIACHYQHPAKYDEETFSGEETPLLRSDYDHYNPNGTANDTKTYFLLIKAFIGTGVLFLPKSFSNGGLLFSVLTLVFFGFLSYWCYLTLIFSKIATRVSSFSEIGAKLYGRWFQQLILFSIVISQIGFVSAYIVFTAENLRAFISTVFGWQLSIAWMITGQFFILVPLSLIRDITKLSLSSVMANGFILIGLLTIIYYLFYELLITNKGVFGPQIEYIFNSGEFSLFIGVAIFAFEGIGLIIPIQESMIHPNHFPKVLGQVMLTISTVFIFMGTLGYLTFGSTIQTVILLNLPQGDIMIILIQLLYSFAILLSTPLQLFPAIRLVESKLIKKTGKDSTRVKWLKNCFRFFFVLLTSYIALVGGQNLDRFISFVGCFACIPLVYMYPPILHIKSCCNEQEGLSKGEINQRYWLKVLDYILIAIGGVAMVYTTYDILK</sequence>
<name>A0A1E4SEH6_9ASCO</name>
<dbReference type="InterPro" id="IPR013057">
    <property type="entry name" value="AA_transpt_TM"/>
</dbReference>
<dbReference type="GeneID" id="30985246"/>
<feature type="transmembrane region" description="Helical" evidence="7">
    <location>
        <begin position="404"/>
        <end position="425"/>
    </location>
</feature>
<evidence type="ECO:0000256" key="3">
    <source>
        <dbReference type="ARBA" id="ARBA00022692"/>
    </source>
</evidence>
<dbReference type="RefSeq" id="XP_020063051.1">
    <property type="nucleotide sequence ID" value="XM_020211110.1"/>
</dbReference>
<comment type="subcellular location">
    <subcellularLocation>
        <location evidence="1">Membrane</location>
        <topology evidence="1">Multi-pass membrane protein</topology>
    </subcellularLocation>
</comment>
<evidence type="ECO:0000313" key="9">
    <source>
        <dbReference type="EMBL" id="ODV77929.1"/>
    </source>
</evidence>
<feature type="transmembrane region" description="Helical" evidence="7">
    <location>
        <begin position="249"/>
        <end position="271"/>
    </location>
</feature>
<evidence type="ECO:0000256" key="5">
    <source>
        <dbReference type="ARBA" id="ARBA00023136"/>
    </source>
</evidence>
<dbReference type="PANTHER" id="PTHR22950:SF666">
    <property type="entry name" value="VACUOLAR AMINO ACID TRANSPORTER 4"/>
    <property type="match status" value="1"/>
</dbReference>
<protein>
    <recommendedName>
        <fullName evidence="8">Amino acid transporter transmembrane domain-containing protein</fullName>
    </recommendedName>
</protein>
<reference evidence="10" key="1">
    <citation type="submission" date="2016-05" db="EMBL/GenBank/DDBJ databases">
        <title>Comparative genomics of biotechnologically important yeasts.</title>
        <authorList>
            <consortium name="DOE Joint Genome Institute"/>
            <person name="Riley R."/>
            <person name="Haridas S."/>
            <person name="Wolfe K.H."/>
            <person name="Lopes M.R."/>
            <person name="Hittinger C.T."/>
            <person name="Goker M."/>
            <person name="Salamov A."/>
            <person name="Wisecaver J."/>
            <person name="Long T.M."/>
            <person name="Aerts A.L."/>
            <person name="Barry K."/>
            <person name="Choi C."/>
            <person name="Clum A."/>
            <person name="Coughlan A.Y."/>
            <person name="Deshpande S."/>
            <person name="Douglass A.P."/>
            <person name="Hanson S.J."/>
            <person name="Klenk H.-P."/>
            <person name="Labutti K."/>
            <person name="Lapidus A."/>
            <person name="Lindquist E."/>
            <person name="Lipzen A."/>
            <person name="Meier-Kolthoff J.P."/>
            <person name="Ohm R.A."/>
            <person name="Otillar R.P."/>
            <person name="Pangilinan J."/>
            <person name="Peng Y."/>
            <person name="Rokas A."/>
            <person name="Rosa C.A."/>
            <person name="Scheuner C."/>
            <person name="Sibirny A.A."/>
            <person name="Slot J.C."/>
            <person name="Stielow J.B."/>
            <person name="Sun H."/>
            <person name="Kurtzman C.P."/>
            <person name="Blackwell M."/>
            <person name="Grigoriev I.V."/>
            <person name="Jeffries T.W."/>
        </authorList>
    </citation>
    <scope>NUCLEOTIDE SEQUENCE [LARGE SCALE GENOMIC DNA]</scope>
    <source>
        <strain evidence="10">NRRL Y-17324</strain>
    </source>
</reference>
<feature type="transmembrane region" description="Helical" evidence="7">
    <location>
        <begin position="526"/>
        <end position="543"/>
    </location>
</feature>
<feature type="transmembrane region" description="Helical" evidence="7">
    <location>
        <begin position="292"/>
        <end position="315"/>
    </location>
</feature>
<evidence type="ECO:0000256" key="6">
    <source>
        <dbReference type="SAM" id="MobiDB-lite"/>
    </source>
</evidence>